<accession>A0A919E072</accession>
<feature type="compositionally biased region" description="Pro residues" evidence="1">
    <location>
        <begin position="100"/>
        <end position="111"/>
    </location>
</feature>
<comment type="caution">
    <text evidence="2">The sequence shown here is derived from an EMBL/GenBank/DDBJ whole genome shotgun (WGS) entry which is preliminary data.</text>
</comment>
<evidence type="ECO:0000313" key="3">
    <source>
        <dbReference type="Proteomes" id="UP000630718"/>
    </source>
</evidence>
<keyword evidence="3" id="KW-1185">Reference proteome</keyword>
<organism evidence="2 3">
    <name type="scientific">Streptomyces fumanus</name>
    <dbReference type="NCBI Taxonomy" id="67302"/>
    <lineage>
        <taxon>Bacteria</taxon>
        <taxon>Bacillati</taxon>
        <taxon>Actinomycetota</taxon>
        <taxon>Actinomycetes</taxon>
        <taxon>Kitasatosporales</taxon>
        <taxon>Streptomycetaceae</taxon>
        <taxon>Streptomyces</taxon>
    </lineage>
</organism>
<dbReference type="Proteomes" id="UP000630718">
    <property type="component" value="Unassembled WGS sequence"/>
</dbReference>
<sequence length="126" mass="12611">MTAVIRVPTASSGLDCAPADDPETVAPVSSAFGGSTVADTRAAGLPVEDPPSSSEHPASAVSTAANATPAPHLAVPVRLLYGTVLRGLPVDVLTCEAPLRGPPPSRRPVAPPEHHRAGRDTAAGQG</sequence>
<reference evidence="2" key="2">
    <citation type="submission" date="2020-09" db="EMBL/GenBank/DDBJ databases">
        <authorList>
            <person name="Sun Q."/>
            <person name="Ohkuma M."/>
        </authorList>
    </citation>
    <scope>NUCLEOTIDE SEQUENCE</scope>
    <source>
        <strain evidence="2">JCM 4477</strain>
    </source>
</reference>
<feature type="compositionally biased region" description="Polar residues" evidence="1">
    <location>
        <begin position="51"/>
        <end position="66"/>
    </location>
</feature>
<feature type="region of interest" description="Disordered" evidence="1">
    <location>
        <begin position="12"/>
        <end position="69"/>
    </location>
</feature>
<proteinExistence type="predicted"/>
<protein>
    <submittedName>
        <fullName evidence="2">Uncharacterized protein</fullName>
    </submittedName>
</protein>
<reference evidence="2" key="1">
    <citation type="journal article" date="2014" name="Int. J. Syst. Evol. Microbiol.">
        <title>Complete genome sequence of Corynebacterium casei LMG S-19264T (=DSM 44701T), isolated from a smear-ripened cheese.</title>
        <authorList>
            <consortium name="US DOE Joint Genome Institute (JGI-PGF)"/>
            <person name="Walter F."/>
            <person name="Albersmeier A."/>
            <person name="Kalinowski J."/>
            <person name="Ruckert C."/>
        </authorList>
    </citation>
    <scope>NUCLEOTIDE SEQUENCE</scope>
    <source>
        <strain evidence="2">JCM 4477</strain>
    </source>
</reference>
<gene>
    <name evidence="2" type="ORF">GCM10018772_20530</name>
</gene>
<dbReference type="EMBL" id="BNBI01000004">
    <property type="protein sequence ID" value="GHE96351.1"/>
    <property type="molecule type" value="Genomic_DNA"/>
</dbReference>
<dbReference type="AlphaFoldDB" id="A0A919E072"/>
<feature type="region of interest" description="Disordered" evidence="1">
    <location>
        <begin position="96"/>
        <end position="126"/>
    </location>
</feature>
<evidence type="ECO:0000256" key="1">
    <source>
        <dbReference type="SAM" id="MobiDB-lite"/>
    </source>
</evidence>
<evidence type="ECO:0000313" key="2">
    <source>
        <dbReference type="EMBL" id="GHE96351.1"/>
    </source>
</evidence>
<name>A0A919E072_9ACTN</name>